<proteinExistence type="predicted"/>
<protein>
    <submittedName>
        <fullName evidence="1">Uncharacterized protein</fullName>
    </submittedName>
</protein>
<dbReference type="EMBL" id="BK032616">
    <property type="protein sequence ID" value="DAF51480.1"/>
    <property type="molecule type" value="Genomic_DNA"/>
</dbReference>
<sequence>MNYADKAFDKAKYYKYERTTNRGENKSRKDRVVREHYTVHESGMRNLAEAILKSAIVDVQDNSLRLKADVRDFAMGKEKNWCRTLCQISHIDYNAYKERVKELL</sequence>
<evidence type="ECO:0000313" key="1">
    <source>
        <dbReference type="EMBL" id="DAF51480.1"/>
    </source>
</evidence>
<name>A0A8S5SKN5_9CAUD</name>
<reference evidence="1" key="1">
    <citation type="journal article" date="2021" name="Proc. Natl. Acad. Sci. U.S.A.">
        <title>A Catalog of Tens of Thousands of Viruses from Human Metagenomes Reveals Hidden Associations with Chronic Diseases.</title>
        <authorList>
            <person name="Tisza M.J."/>
            <person name="Buck C.B."/>
        </authorList>
    </citation>
    <scope>NUCLEOTIDE SEQUENCE</scope>
    <source>
        <strain evidence="1">CtrCN24</strain>
    </source>
</reference>
<accession>A0A8S5SKN5</accession>
<organism evidence="1">
    <name type="scientific">Siphoviridae sp. ctrCN24</name>
    <dbReference type="NCBI Taxonomy" id="2827953"/>
    <lineage>
        <taxon>Viruses</taxon>
        <taxon>Duplodnaviria</taxon>
        <taxon>Heunggongvirae</taxon>
        <taxon>Uroviricota</taxon>
        <taxon>Caudoviricetes</taxon>
    </lineage>
</organism>